<keyword evidence="3" id="KW-0663">Pyridoxal phosphate</keyword>
<evidence type="ECO:0000256" key="2">
    <source>
        <dbReference type="ARBA" id="ARBA00006966"/>
    </source>
</evidence>
<dbReference type="Gene3D" id="3.40.640.10">
    <property type="entry name" value="Type I PLP-dependent aspartate aminotransferase-like (Major domain)"/>
    <property type="match status" value="1"/>
</dbReference>
<evidence type="ECO:0000259" key="4">
    <source>
        <dbReference type="Pfam" id="PF01212"/>
    </source>
</evidence>
<comment type="caution">
    <text evidence="5">The sequence shown here is derived from an EMBL/GenBank/DDBJ whole genome shotgun (WGS) entry which is preliminary data.</text>
</comment>
<organism evidence="5 6">
    <name type="scientific">Candidatus Criblamydia sequanensis CRIB-18</name>
    <dbReference type="NCBI Taxonomy" id="1437425"/>
    <lineage>
        <taxon>Bacteria</taxon>
        <taxon>Pseudomonadati</taxon>
        <taxon>Chlamydiota</taxon>
        <taxon>Chlamydiia</taxon>
        <taxon>Parachlamydiales</taxon>
        <taxon>Candidatus Criblamydiaceae</taxon>
        <taxon>Candidatus Criblamydia</taxon>
    </lineage>
</organism>
<keyword evidence="6" id="KW-1185">Reference proteome</keyword>
<gene>
    <name evidence="5" type="primary">ltaE</name>
    <name evidence="5" type="ORF">CSEC_0480</name>
</gene>
<dbReference type="PANTHER" id="PTHR48097">
    <property type="entry name" value="L-THREONINE ALDOLASE-RELATED"/>
    <property type="match status" value="1"/>
</dbReference>
<dbReference type="RefSeq" id="WP_041016830.1">
    <property type="nucleotide sequence ID" value="NZ_CCEJ010000003.1"/>
</dbReference>
<dbReference type="Gene3D" id="3.90.1150.10">
    <property type="entry name" value="Aspartate Aminotransferase, domain 1"/>
    <property type="match status" value="1"/>
</dbReference>
<dbReference type="eggNOG" id="COG2008">
    <property type="taxonomic scope" value="Bacteria"/>
</dbReference>
<dbReference type="InterPro" id="IPR015424">
    <property type="entry name" value="PyrdxlP-dep_Trfase"/>
</dbReference>
<keyword evidence="5" id="KW-0456">Lyase</keyword>
<dbReference type="EMBL" id="CCEJ010000003">
    <property type="protein sequence ID" value="CDR33317.1"/>
    <property type="molecule type" value="Genomic_DNA"/>
</dbReference>
<reference evidence="5" key="1">
    <citation type="submission" date="2013-12" db="EMBL/GenBank/DDBJ databases">
        <authorList>
            <person name="Linke B."/>
        </authorList>
    </citation>
    <scope>NUCLEOTIDE SEQUENCE [LARGE SCALE GENOMIC DNA]</scope>
    <source>
        <strain evidence="5">CRIB-18</strain>
    </source>
</reference>
<proteinExistence type="inferred from homology"/>
<accession>A0A090CY60</accession>
<evidence type="ECO:0000313" key="5">
    <source>
        <dbReference type="EMBL" id="CDR33317.1"/>
    </source>
</evidence>
<comment type="cofactor">
    <cofactor evidence="1">
        <name>pyridoxal 5'-phosphate</name>
        <dbReference type="ChEBI" id="CHEBI:597326"/>
    </cofactor>
</comment>
<dbReference type="STRING" id="1437425.CSEC_0480"/>
<dbReference type="AlphaFoldDB" id="A0A090CY60"/>
<protein>
    <submittedName>
        <fullName evidence="5">Low specificity L-threonine aldolase</fullName>
        <ecNumber evidence="5">4.1.2.5</ecNumber>
    </submittedName>
</protein>
<evidence type="ECO:0000256" key="3">
    <source>
        <dbReference type="ARBA" id="ARBA00022898"/>
    </source>
</evidence>
<reference evidence="5" key="2">
    <citation type="submission" date="2014-09" db="EMBL/GenBank/DDBJ databases">
        <title>Criblamydia sequanensis harbors a mega-plasmid encoding arsenite resistance.</title>
        <authorList>
            <person name="Bertelli C."/>
            <person name="Goesmann A."/>
            <person name="Greub G."/>
        </authorList>
    </citation>
    <scope>NUCLEOTIDE SEQUENCE [LARGE SCALE GENOMIC DNA]</scope>
    <source>
        <strain evidence="5">CRIB-18</strain>
    </source>
</reference>
<dbReference type="InterPro" id="IPR015422">
    <property type="entry name" value="PyrdxlP-dep_Trfase_small"/>
</dbReference>
<sequence>MAQKKISLASDNWAPAHPKIMQAIVEANVGDTPSYGSDPWTKEAEKLIQEAFHTKCKVFFLPTGTGSNVFSLKMACKRHESIICSDIAHIHYQESGAAESLIGCKLLTVPHIDGKVIPSVLLKKLRLEKAFGKHSTSPRILSITQPTEVGTVYNLEELRALSKLCKEEKLIFHIDGSRLYNAVASLEISFQDLIHAAKVDVLSLGGTKNGLIGAEAVLIFNPELEEGSDYLQKQTLQLLSKMRYLSAQYLPFFREGLWKSLALHANEKAKEIASLIQRIPNLKISYKVETNQIFFTAPPSWIPLIQEKIHCYPWDQEKGEVRFIASWNTQSEDVQALRAILSEIAKTPL</sequence>
<dbReference type="SUPFAM" id="SSF53383">
    <property type="entry name" value="PLP-dependent transferases"/>
    <property type="match status" value="1"/>
</dbReference>
<feature type="domain" description="Aromatic amino acid beta-eliminating lyase/threonine aldolase" evidence="4">
    <location>
        <begin position="8"/>
        <end position="294"/>
    </location>
</feature>
<dbReference type="InterPro" id="IPR001597">
    <property type="entry name" value="ArAA_b-elim_lyase/Thr_aldolase"/>
</dbReference>
<dbReference type="Pfam" id="PF01212">
    <property type="entry name" value="Beta_elim_lyase"/>
    <property type="match status" value="1"/>
</dbReference>
<evidence type="ECO:0000256" key="1">
    <source>
        <dbReference type="ARBA" id="ARBA00001933"/>
    </source>
</evidence>
<dbReference type="InterPro" id="IPR015421">
    <property type="entry name" value="PyrdxlP-dep_Trfase_major"/>
</dbReference>
<dbReference type="GO" id="GO:0004793">
    <property type="term" value="F:threonine aldolase activity"/>
    <property type="evidence" value="ECO:0007669"/>
    <property type="project" value="UniProtKB-EC"/>
</dbReference>
<dbReference type="Proteomes" id="UP000031552">
    <property type="component" value="Unassembled WGS sequence"/>
</dbReference>
<dbReference type="GO" id="GO:0006520">
    <property type="term" value="P:amino acid metabolic process"/>
    <property type="evidence" value="ECO:0007669"/>
    <property type="project" value="InterPro"/>
</dbReference>
<dbReference type="PANTHER" id="PTHR48097:SF5">
    <property type="entry name" value="LOW SPECIFICITY L-THREONINE ALDOLASE"/>
    <property type="match status" value="1"/>
</dbReference>
<evidence type="ECO:0000313" key="6">
    <source>
        <dbReference type="Proteomes" id="UP000031552"/>
    </source>
</evidence>
<comment type="similarity">
    <text evidence="2">Belongs to the threonine aldolase family.</text>
</comment>
<dbReference type="OrthoDB" id="9774495at2"/>
<name>A0A090CY60_9BACT</name>
<dbReference type="EC" id="4.1.2.5" evidence="5"/>